<accession>A0AAD3D2H6</accession>
<gene>
    <name evidence="1" type="ORF">CTEN210_12868</name>
</gene>
<keyword evidence="2" id="KW-1185">Reference proteome</keyword>
<evidence type="ECO:0000313" key="2">
    <source>
        <dbReference type="Proteomes" id="UP001054902"/>
    </source>
</evidence>
<dbReference type="Proteomes" id="UP001054902">
    <property type="component" value="Unassembled WGS sequence"/>
</dbReference>
<organism evidence="1 2">
    <name type="scientific">Chaetoceros tenuissimus</name>
    <dbReference type="NCBI Taxonomy" id="426638"/>
    <lineage>
        <taxon>Eukaryota</taxon>
        <taxon>Sar</taxon>
        <taxon>Stramenopiles</taxon>
        <taxon>Ochrophyta</taxon>
        <taxon>Bacillariophyta</taxon>
        <taxon>Coscinodiscophyceae</taxon>
        <taxon>Chaetocerotophycidae</taxon>
        <taxon>Chaetocerotales</taxon>
        <taxon>Chaetocerotaceae</taxon>
        <taxon>Chaetoceros</taxon>
    </lineage>
</organism>
<name>A0AAD3D2H6_9STRA</name>
<dbReference type="AlphaFoldDB" id="A0AAD3D2H6"/>
<sequence length="96" mass="10965">MLPMRLCYAWTIWKAQGQTLKCKVVVNLGKTEKEHGLTYTVFSRVTRASDIGIIGGFPKDSLIDKVAKQAKMKARIKEESRLNGIVRRTIQELRNM</sequence>
<evidence type="ECO:0000313" key="1">
    <source>
        <dbReference type="EMBL" id="GFH56392.1"/>
    </source>
</evidence>
<dbReference type="EMBL" id="BLLK01000051">
    <property type="protein sequence ID" value="GFH56392.1"/>
    <property type="molecule type" value="Genomic_DNA"/>
</dbReference>
<comment type="caution">
    <text evidence="1">The sequence shown here is derived from an EMBL/GenBank/DDBJ whole genome shotgun (WGS) entry which is preliminary data.</text>
</comment>
<protein>
    <submittedName>
        <fullName evidence="1">Uncharacterized protein</fullName>
    </submittedName>
</protein>
<proteinExistence type="predicted"/>
<reference evidence="1 2" key="1">
    <citation type="journal article" date="2021" name="Sci. Rep.">
        <title>The genome of the diatom Chaetoceros tenuissimus carries an ancient integrated fragment of an extant virus.</title>
        <authorList>
            <person name="Hongo Y."/>
            <person name="Kimura K."/>
            <person name="Takaki Y."/>
            <person name="Yoshida Y."/>
            <person name="Baba S."/>
            <person name="Kobayashi G."/>
            <person name="Nagasaki K."/>
            <person name="Hano T."/>
            <person name="Tomaru Y."/>
        </authorList>
    </citation>
    <scope>NUCLEOTIDE SEQUENCE [LARGE SCALE GENOMIC DNA]</scope>
    <source>
        <strain evidence="1 2">NIES-3715</strain>
    </source>
</reference>